<evidence type="ECO:0000256" key="1">
    <source>
        <dbReference type="ARBA" id="ARBA00004127"/>
    </source>
</evidence>
<dbReference type="EMBL" id="JANIIK010000044">
    <property type="protein sequence ID" value="KAJ3603941.1"/>
    <property type="molecule type" value="Genomic_DNA"/>
</dbReference>
<dbReference type="GO" id="GO:0016020">
    <property type="term" value="C:membrane"/>
    <property type="evidence" value="ECO:0007669"/>
    <property type="project" value="InterPro"/>
</dbReference>
<comment type="caution">
    <text evidence="14">The sequence shown here is derived from an EMBL/GenBank/DDBJ whole genome shotgun (WGS) entry which is preliminary data.</text>
</comment>
<evidence type="ECO:0000256" key="2">
    <source>
        <dbReference type="ARBA" id="ARBA00022676"/>
    </source>
</evidence>
<proteinExistence type="predicted"/>
<feature type="domain" description="Myb-like" evidence="12">
    <location>
        <begin position="569"/>
        <end position="620"/>
    </location>
</feature>
<evidence type="ECO:0000256" key="8">
    <source>
        <dbReference type="ARBA" id="ARBA00023136"/>
    </source>
</evidence>
<dbReference type="Pfam" id="PF00249">
    <property type="entry name" value="Myb_DNA-binding"/>
    <property type="match status" value="2"/>
</dbReference>
<feature type="domain" description="Myb-like" evidence="12">
    <location>
        <begin position="621"/>
        <end position="672"/>
    </location>
</feature>
<keyword evidence="10" id="KW-0539">Nucleus</keyword>
<gene>
    <name evidence="14" type="ORF">NHX12_028682</name>
</gene>
<protein>
    <recommendedName>
        <fullName evidence="16">snRNA-activating protein complex subunit 4</fullName>
    </recommendedName>
</protein>
<evidence type="ECO:0000256" key="5">
    <source>
        <dbReference type="ARBA" id="ARBA00022989"/>
    </source>
</evidence>
<keyword evidence="2" id="KW-0328">Glycosyltransferase</keyword>
<evidence type="ECO:0000256" key="11">
    <source>
        <dbReference type="SAM" id="MobiDB-lite"/>
    </source>
</evidence>
<dbReference type="OrthoDB" id="2143914at2759"/>
<accession>A0A9Q0IP16</accession>
<dbReference type="PANTHER" id="PTHR46621:SF1">
    <property type="entry name" value="SNRNA-ACTIVATING PROTEIN COMPLEX SUBUNIT 4"/>
    <property type="match status" value="1"/>
</dbReference>
<dbReference type="GO" id="GO:0042796">
    <property type="term" value="P:snRNA transcription by RNA polymerase III"/>
    <property type="evidence" value="ECO:0007669"/>
    <property type="project" value="TreeGrafter"/>
</dbReference>
<evidence type="ECO:0000256" key="3">
    <source>
        <dbReference type="ARBA" id="ARBA00022679"/>
    </source>
</evidence>
<keyword evidence="5" id="KW-1133">Transmembrane helix</keyword>
<dbReference type="GO" id="GO:0006493">
    <property type="term" value="P:protein O-linked glycosylation"/>
    <property type="evidence" value="ECO:0007669"/>
    <property type="project" value="InterPro"/>
</dbReference>
<feature type="compositionally biased region" description="Polar residues" evidence="11">
    <location>
        <begin position="941"/>
        <end position="952"/>
    </location>
</feature>
<keyword evidence="9" id="KW-0804">Transcription</keyword>
<evidence type="ECO:0000256" key="6">
    <source>
        <dbReference type="ARBA" id="ARBA00023015"/>
    </source>
</evidence>
<evidence type="ECO:0000313" key="14">
    <source>
        <dbReference type="EMBL" id="KAJ3603941.1"/>
    </source>
</evidence>
<dbReference type="InterPro" id="IPR017930">
    <property type="entry name" value="Myb_dom"/>
</dbReference>
<keyword evidence="3" id="KW-0808">Transferase</keyword>
<keyword evidence="6" id="KW-0805">Transcription regulation</keyword>
<comment type="subcellular location">
    <subcellularLocation>
        <location evidence="1">Endomembrane system</location>
        <topology evidence="1">Multi-pass membrane protein</topology>
    </subcellularLocation>
</comment>
<feature type="region of interest" description="Disordered" evidence="11">
    <location>
        <begin position="934"/>
        <end position="960"/>
    </location>
</feature>
<dbReference type="PROSITE" id="PS50090">
    <property type="entry name" value="MYB_LIKE"/>
    <property type="match status" value="3"/>
</dbReference>
<dbReference type="CDD" id="cd00167">
    <property type="entry name" value="SANT"/>
    <property type="match status" value="4"/>
</dbReference>
<evidence type="ECO:0000259" key="12">
    <source>
        <dbReference type="PROSITE" id="PS50090"/>
    </source>
</evidence>
<dbReference type="SUPFAM" id="SSF46689">
    <property type="entry name" value="Homeodomain-like"/>
    <property type="match status" value="3"/>
</dbReference>
<feature type="domain" description="HTH myb-type" evidence="13">
    <location>
        <begin position="569"/>
        <end position="624"/>
    </location>
</feature>
<dbReference type="GO" id="GO:0019185">
    <property type="term" value="C:snRNA-activating protein complex"/>
    <property type="evidence" value="ECO:0007669"/>
    <property type="project" value="TreeGrafter"/>
</dbReference>
<sequence>VKEAVDRLEEKLSHLLVEMRFSEKTQKVLAIIRWRFCSTEWTMLSRACVSFSSSRRLQTSSSDSCWILGGMSTQMHAGPPEYPGSVCVWALRLLPALCGALCVPLAYLLQVELGGLQYAALGAALLVLMENSLIVQSRFMLLESVLISFQLLSFCYWRFHNTPNRGSRYLWLIVAAVSCAGAVEVKYVGVSTYLLLLGIASVHTWQLIGQQAVSHWDVSVAGWASPGLLAQRDQIQQEIEELQTALVSQNADDLIGDNSSDSEESDGELGIAEAEEGCLQVNLVYQQVLLDLLDHVEKLLHQNAREQPAKKYLGRFLKPYFKDKLTGLGPPANMETTDRINNMYIPLHGKRLQIKQWEGWQKTLLINSVYKDCLKRRIQPKQSMIDDLSQKICSAGAEDKQALREQIALLEKDIELLRSQKEEELVGDRYDEHDWKQISNIDFEGTREAGDLRCFWRTFLHPSVNKSSWTPKEIEHLKKLSEEHGERDWESVAEKLGTDRTAFMCLQTYQQHVSKTLKKSSWSAEEDAQLRELVEEMRIGNFIPYTQMSYFMEGRDPSQLMYRCAHVLQPNLRKGPWSKDEDQALRQAVARLGEGHWCKIRLEVPGRSDGACRDRYIDCLKTEMKKGAFDGQERDLLVQLVHKHGVGNWSRIAAEIPNRFDAQCLREWRNYQVVERPSFGPLQQRELVVRSTLADASGRLLDTLTCAGPRLLRRGSRHRPLAVLQVSVSELHSFLMARSARAHRGRDARGRRPSRADDVSTGYLLMAAVAPWIGNLLVPDPTWDLEKGALALRRSAEAVSLSSTPVFRLLLQVLNDLLQQRHKWAQGQEQLKFQLIRPELMQVLPPQPLLLRTNARPPPSMYPVTRPVVPPQMAPLRLPHPTLFVSPPPAHVNTAGSHGAASLPCRPLPSPSLPSSAAVLQPADPADVVRGVKRERAKETWPSSGTPANQSRGAGESLDPPVKRMRRITAEAKALEEAVQAKCFPPTAPLHQFRSLLPSNYLLSLLPSNHLLSLLPSNYLLSLLPSNYILSLLPSNYLLSLLPSNYLLSLLPSNYLLSLLPSNYLLSLLPSNHLLSLSANPLLSLLSANHLLSLLPSNHLLSPL</sequence>
<dbReference type="GO" id="GO:0012505">
    <property type="term" value="C:endomembrane system"/>
    <property type="evidence" value="ECO:0007669"/>
    <property type="project" value="UniProtKB-SubCell"/>
</dbReference>
<keyword evidence="4" id="KW-0812">Transmembrane</keyword>
<dbReference type="Proteomes" id="UP001148018">
    <property type="component" value="Unassembled WGS sequence"/>
</dbReference>
<dbReference type="InterPro" id="IPR051575">
    <property type="entry name" value="Myb-like_DNA-bd"/>
</dbReference>
<dbReference type="InterPro" id="IPR003342">
    <property type="entry name" value="ArnT-like_N"/>
</dbReference>
<feature type="domain" description="HTH myb-type" evidence="13">
    <location>
        <begin position="625"/>
        <end position="676"/>
    </location>
</feature>
<feature type="non-terminal residue" evidence="14">
    <location>
        <position position="1104"/>
    </location>
</feature>
<dbReference type="PROSITE" id="PS51294">
    <property type="entry name" value="HTH_MYB"/>
    <property type="match status" value="3"/>
</dbReference>
<reference evidence="14" key="1">
    <citation type="submission" date="2022-07" db="EMBL/GenBank/DDBJ databases">
        <title>Chromosome-level genome of Muraenolepis orangiensis.</title>
        <authorList>
            <person name="Kim J."/>
        </authorList>
    </citation>
    <scope>NUCLEOTIDE SEQUENCE</scope>
    <source>
        <strain evidence="14">KU_S4_2022</strain>
        <tissue evidence="14">Muscle</tissue>
    </source>
</reference>
<dbReference type="Pfam" id="PF13921">
    <property type="entry name" value="Myb_DNA-bind_6"/>
    <property type="match status" value="1"/>
</dbReference>
<keyword evidence="15" id="KW-1185">Reference proteome</keyword>
<evidence type="ECO:0000256" key="7">
    <source>
        <dbReference type="ARBA" id="ARBA00023125"/>
    </source>
</evidence>
<feature type="domain" description="HTH myb-type" evidence="13">
    <location>
        <begin position="461"/>
        <end position="517"/>
    </location>
</feature>
<keyword evidence="7" id="KW-0238">DNA-binding</keyword>
<dbReference type="GO" id="GO:0042795">
    <property type="term" value="P:snRNA transcription by RNA polymerase II"/>
    <property type="evidence" value="ECO:0007669"/>
    <property type="project" value="TreeGrafter"/>
</dbReference>
<dbReference type="Gene3D" id="1.10.10.60">
    <property type="entry name" value="Homeodomain-like"/>
    <property type="match status" value="4"/>
</dbReference>
<name>A0A9Q0IP16_9TELE</name>
<dbReference type="SMART" id="SM00717">
    <property type="entry name" value="SANT"/>
    <property type="match status" value="5"/>
</dbReference>
<evidence type="ECO:0000256" key="10">
    <source>
        <dbReference type="ARBA" id="ARBA00023242"/>
    </source>
</evidence>
<dbReference type="GO" id="GO:0000030">
    <property type="term" value="F:mannosyltransferase activity"/>
    <property type="evidence" value="ECO:0007669"/>
    <property type="project" value="InterPro"/>
</dbReference>
<organism evidence="14 15">
    <name type="scientific">Muraenolepis orangiensis</name>
    <name type="common">Patagonian moray cod</name>
    <dbReference type="NCBI Taxonomy" id="630683"/>
    <lineage>
        <taxon>Eukaryota</taxon>
        <taxon>Metazoa</taxon>
        <taxon>Chordata</taxon>
        <taxon>Craniata</taxon>
        <taxon>Vertebrata</taxon>
        <taxon>Euteleostomi</taxon>
        <taxon>Actinopterygii</taxon>
        <taxon>Neopterygii</taxon>
        <taxon>Teleostei</taxon>
        <taxon>Neoteleostei</taxon>
        <taxon>Acanthomorphata</taxon>
        <taxon>Zeiogadaria</taxon>
        <taxon>Gadariae</taxon>
        <taxon>Gadiformes</taxon>
        <taxon>Muraenolepidoidei</taxon>
        <taxon>Muraenolepididae</taxon>
        <taxon>Muraenolepis</taxon>
    </lineage>
</organism>
<dbReference type="Pfam" id="PF02366">
    <property type="entry name" value="PMT"/>
    <property type="match status" value="1"/>
</dbReference>
<keyword evidence="8" id="KW-0472">Membrane</keyword>
<dbReference type="GO" id="GO:0000978">
    <property type="term" value="F:RNA polymerase II cis-regulatory region sequence-specific DNA binding"/>
    <property type="evidence" value="ECO:0007669"/>
    <property type="project" value="TreeGrafter"/>
</dbReference>
<dbReference type="InterPro" id="IPR009057">
    <property type="entry name" value="Homeodomain-like_sf"/>
</dbReference>
<dbReference type="PANTHER" id="PTHR46621">
    <property type="entry name" value="SNRNA-ACTIVATING PROTEIN COMPLEX SUBUNIT 4"/>
    <property type="match status" value="1"/>
</dbReference>
<evidence type="ECO:0000313" key="15">
    <source>
        <dbReference type="Proteomes" id="UP001148018"/>
    </source>
</evidence>
<evidence type="ECO:0000256" key="4">
    <source>
        <dbReference type="ARBA" id="ARBA00022692"/>
    </source>
</evidence>
<evidence type="ECO:0008006" key="16">
    <source>
        <dbReference type="Google" id="ProtNLM"/>
    </source>
</evidence>
<dbReference type="InterPro" id="IPR001005">
    <property type="entry name" value="SANT/Myb"/>
</dbReference>
<feature type="domain" description="Myb-like" evidence="12">
    <location>
        <begin position="461"/>
        <end position="513"/>
    </location>
</feature>
<evidence type="ECO:0000259" key="13">
    <source>
        <dbReference type="PROSITE" id="PS51294"/>
    </source>
</evidence>
<evidence type="ECO:0000256" key="9">
    <source>
        <dbReference type="ARBA" id="ARBA00023163"/>
    </source>
</evidence>
<dbReference type="AlphaFoldDB" id="A0A9Q0IP16"/>
<dbReference type="GO" id="GO:0001006">
    <property type="term" value="F:RNA polymerase III type 3 promoter sequence-specific DNA binding"/>
    <property type="evidence" value="ECO:0007669"/>
    <property type="project" value="TreeGrafter"/>
</dbReference>